<evidence type="ECO:0000313" key="4">
    <source>
        <dbReference type="Proteomes" id="UP000095602"/>
    </source>
</evidence>
<dbReference type="EMBL" id="CVRQ01000007">
    <property type="protein sequence ID" value="CRL32771.1"/>
    <property type="molecule type" value="Genomic_DNA"/>
</dbReference>
<dbReference type="InterPro" id="IPR026989">
    <property type="entry name" value="TnpV"/>
</dbReference>
<proteinExistence type="predicted"/>
<evidence type="ECO:0000313" key="2">
    <source>
        <dbReference type="EMBL" id="CUP31541.1"/>
    </source>
</evidence>
<organism evidence="1 3">
    <name type="scientific">Agathobacter rectalis</name>
    <dbReference type="NCBI Taxonomy" id="39491"/>
    <lineage>
        <taxon>Bacteria</taxon>
        <taxon>Bacillati</taxon>
        <taxon>Bacillota</taxon>
        <taxon>Clostridia</taxon>
        <taxon>Lachnospirales</taxon>
        <taxon>Lachnospiraceae</taxon>
        <taxon>Agathobacter</taxon>
    </lineage>
</organism>
<sequence>MTDKIKETEVLRKHIIGENGISYTLGEDGLYYPDIRLPEETHYEIGRYGRMRAEYLKEYHRALYLELLLDGNLNEYLHQTDEECYQMMERLVEQMKAKQGVTEQLKSENQMQWVGMMNNIRHCAEEVVLRDIVYV</sequence>
<reference evidence="1" key="2">
    <citation type="submission" date="2015-05" db="EMBL/GenBank/DDBJ databases">
        <authorList>
            <person name="Wang D.B."/>
            <person name="Wang M."/>
        </authorList>
    </citation>
    <scope>NUCLEOTIDE SEQUENCE [LARGE SCALE GENOMIC DNA]</scope>
    <source>
        <strain evidence="1">T1-815</strain>
    </source>
</reference>
<reference evidence="3" key="1">
    <citation type="submission" date="2015-05" db="EMBL/GenBank/DDBJ databases">
        <authorList>
            <consortium name="Pathogen Informatics"/>
        </authorList>
    </citation>
    <scope>NUCLEOTIDE SEQUENCE [LARGE SCALE GENOMIC DNA]</scope>
    <source>
        <strain evidence="2 4">2789STDY5834884</strain>
        <strain evidence="3">T1-815</strain>
    </source>
</reference>
<evidence type="ECO:0008006" key="5">
    <source>
        <dbReference type="Google" id="ProtNLM"/>
    </source>
</evidence>
<evidence type="ECO:0000313" key="1">
    <source>
        <dbReference type="EMBL" id="CRL32771.1"/>
    </source>
</evidence>
<keyword evidence="3" id="KW-1185">Reference proteome</keyword>
<name>A0A0M6WDA4_9FIRM</name>
<dbReference type="Pfam" id="PF14198">
    <property type="entry name" value="TnpV"/>
    <property type="match status" value="1"/>
</dbReference>
<protein>
    <recommendedName>
        <fullName evidence="5">TnpV protein</fullName>
    </recommendedName>
</protein>
<accession>A0A0M6WDA4</accession>
<gene>
    <name evidence="2" type="ORF">ERS852497_02529</name>
    <name evidence="1" type="ORF">T1815_04401</name>
</gene>
<dbReference type="Proteomes" id="UP000049472">
    <property type="component" value="Unassembled WGS sequence"/>
</dbReference>
<dbReference type="EMBL" id="CZAJ01000029">
    <property type="protein sequence ID" value="CUP31541.1"/>
    <property type="molecule type" value="Genomic_DNA"/>
</dbReference>
<dbReference type="RefSeq" id="WP_070101276.1">
    <property type="nucleotide sequence ID" value="NZ_CP100127.1"/>
</dbReference>
<dbReference type="AlphaFoldDB" id="A0A0M6WDA4"/>
<dbReference type="Proteomes" id="UP000095602">
    <property type="component" value="Unassembled WGS sequence"/>
</dbReference>
<evidence type="ECO:0000313" key="3">
    <source>
        <dbReference type="Proteomes" id="UP000049472"/>
    </source>
</evidence>